<evidence type="ECO:0000256" key="1">
    <source>
        <dbReference type="SAM" id="MobiDB-lite"/>
    </source>
</evidence>
<dbReference type="InParanoid" id="C3YVQ6"/>
<proteinExistence type="predicted"/>
<protein>
    <submittedName>
        <fullName evidence="2">Uncharacterized protein</fullName>
    </submittedName>
</protein>
<organism>
    <name type="scientific">Branchiostoma floridae</name>
    <name type="common">Florida lancelet</name>
    <name type="synonym">Amphioxus</name>
    <dbReference type="NCBI Taxonomy" id="7739"/>
    <lineage>
        <taxon>Eukaryota</taxon>
        <taxon>Metazoa</taxon>
        <taxon>Chordata</taxon>
        <taxon>Cephalochordata</taxon>
        <taxon>Leptocardii</taxon>
        <taxon>Amphioxiformes</taxon>
        <taxon>Branchiostomatidae</taxon>
        <taxon>Branchiostoma</taxon>
    </lineage>
</organism>
<reference evidence="2" key="1">
    <citation type="journal article" date="2008" name="Nature">
        <title>The amphioxus genome and the evolution of the chordate karyotype.</title>
        <authorList>
            <consortium name="US DOE Joint Genome Institute (JGI-PGF)"/>
            <person name="Putnam N.H."/>
            <person name="Butts T."/>
            <person name="Ferrier D.E.K."/>
            <person name="Furlong R.F."/>
            <person name="Hellsten U."/>
            <person name="Kawashima T."/>
            <person name="Robinson-Rechavi M."/>
            <person name="Shoguchi E."/>
            <person name="Terry A."/>
            <person name="Yu J.-K."/>
            <person name="Benito-Gutierrez E.L."/>
            <person name="Dubchak I."/>
            <person name="Garcia-Fernandez J."/>
            <person name="Gibson-Brown J.J."/>
            <person name="Grigoriev I.V."/>
            <person name="Horton A.C."/>
            <person name="de Jong P.J."/>
            <person name="Jurka J."/>
            <person name="Kapitonov V.V."/>
            <person name="Kohara Y."/>
            <person name="Kuroki Y."/>
            <person name="Lindquist E."/>
            <person name="Lucas S."/>
            <person name="Osoegawa K."/>
            <person name="Pennacchio L.A."/>
            <person name="Salamov A.A."/>
            <person name="Satou Y."/>
            <person name="Sauka-Spengler T."/>
            <person name="Schmutz J."/>
            <person name="Shin-I T."/>
            <person name="Toyoda A."/>
            <person name="Bronner-Fraser M."/>
            <person name="Fujiyama A."/>
            <person name="Holland L.Z."/>
            <person name="Holland P.W.H."/>
            <person name="Satoh N."/>
            <person name="Rokhsar D.S."/>
        </authorList>
    </citation>
    <scope>NUCLEOTIDE SEQUENCE [LARGE SCALE GENOMIC DNA]</scope>
    <source>
        <strain evidence="2">S238N-H82</strain>
        <tissue evidence="2">Testes</tissue>
    </source>
</reference>
<gene>
    <name evidence="2" type="ORF">BRAFLDRAFT_77677</name>
</gene>
<name>C3YVQ6_BRAFL</name>
<feature type="compositionally biased region" description="Basic and acidic residues" evidence="1">
    <location>
        <begin position="116"/>
        <end position="130"/>
    </location>
</feature>
<dbReference type="EMBL" id="GG666558">
    <property type="protein sequence ID" value="EEN55590.1"/>
    <property type="molecule type" value="Genomic_DNA"/>
</dbReference>
<sequence>MSTRTRPEGKHPCANTTYHEIAEIVYLFIENYCSKVHKASSRRPVRQEGQVALVRGCGISEPQVTTAYSYHATYRSIAFAEARLSPVLLQNHSLPQATTVYHAPYRGLPKVRKGTKRNEKERKGTNRNEV</sequence>
<evidence type="ECO:0000313" key="2">
    <source>
        <dbReference type="EMBL" id="EEN55590.1"/>
    </source>
</evidence>
<dbReference type="AlphaFoldDB" id="C3YVQ6"/>
<accession>C3YVQ6</accession>
<feature type="region of interest" description="Disordered" evidence="1">
    <location>
        <begin position="109"/>
        <end position="130"/>
    </location>
</feature>